<sequence>KKEGPANKKERISYCQTIAETIISSNSFRNSSDFPKFLGIAVETFLLCCDDTEADVRMVADECLNKVIKALMDTHVARLQLELYKEIKKNGA</sequence>
<dbReference type="InterPro" id="IPR028426">
    <property type="entry name" value="Huntingtin_fam"/>
</dbReference>
<organism evidence="1">
    <name type="scientific">Petromyzon marinus</name>
    <name type="common">Sea lamprey</name>
    <dbReference type="NCBI Taxonomy" id="7757"/>
    <lineage>
        <taxon>Eukaryota</taxon>
        <taxon>Metazoa</taxon>
        <taxon>Chordata</taxon>
        <taxon>Craniata</taxon>
        <taxon>Vertebrata</taxon>
        <taxon>Cyclostomata</taxon>
        <taxon>Hyperoartia</taxon>
        <taxon>Petromyzontiformes</taxon>
        <taxon>Petromyzontidae</taxon>
        <taxon>Petromyzon</taxon>
    </lineage>
</organism>
<dbReference type="GO" id="GO:0005737">
    <property type="term" value="C:cytoplasm"/>
    <property type="evidence" value="ECO:0007669"/>
    <property type="project" value="InterPro"/>
</dbReference>
<protein>
    <recommendedName>
        <fullName evidence="2">Huntingtin</fullName>
    </recommendedName>
</protein>
<dbReference type="PANTHER" id="PTHR10170:SF10">
    <property type="entry name" value="HUNTINGTIN"/>
    <property type="match status" value="1"/>
</dbReference>
<dbReference type="AlphaFoldDB" id="S4RKL6"/>
<dbReference type="HOGENOM" id="CLU_2339004_0_0_1"/>
<accession>S4RKL6</accession>
<dbReference type="InterPro" id="IPR011989">
    <property type="entry name" value="ARM-like"/>
</dbReference>
<dbReference type="InterPro" id="IPR000091">
    <property type="entry name" value="Huntingtin"/>
</dbReference>
<dbReference type="Pfam" id="PF20926">
    <property type="entry name" value="Htt_N-HEAT_1"/>
    <property type="match status" value="1"/>
</dbReference>
<proteinExistence type="predicted"/>
<dbReference type="PRINTS" id="PR00375">
    <property type="entry name" value="HUNTINGTIN"/>
</dbReference>
<evidence type="ECO:0000313" key="1">
    <source>
        <dbReference type="Ensembl" id="ENSPMAP00000005749.1"/>
    </source>
</evidence>
<reference evidence="1" key="1">
    <citation type="submission" date="2025-08" db="UniProtKB">
        <authorList>
            <consortium name="Ensembl"/>
        </authorList>
    </citation>
    <scope>IDENTIFICATION</scope>
</reference>
<dbReference type="STRING" id="7757.ENSPMAP00000005749"/>
<dbReference type="PANTHER" id="PTHR10170">
    <property type="entry name" value="HUNTINGTON DISEASE PROTEIN"/>
    <property type="match status" value="1"/>
</dbReference>
<dbReference type="Ensembl" id="ENSPMAT00000005774.1">
    <property type="protein sequence ID" value="ENSPMAP00000005749.1"/>
    <property type="gene ID" value="ENSPMAG00000005234.1"/>
</dbReference>
<reference evidence="1" key="2">
    <citation type="submission" date="2025-09" db="UniProtKB">
        <authorList>
            <consortium name="Ensembl"/>
        </authorList>
    </citation>
    <scope>IDENTIFICATION</scope>
</reference>
<dbReference type="GeneTree" id="ENSGT00390000015863"/>
<dbReference type="GO" id="GO:0005634">
    <property type="term" value="C:nucleus"/>
    <property type="evidence" value="ECO:0007669"/>
    <property type="project" value="InterPro"/>
</dbReference>
<dbReference type="InterPro" id="IPR048411">
    <property type="entry name" value="Htt_N_HEAT_rpt-1"/>
</dbReference>
<dbReference type="OMA" id="ERISYCQ"/>
<evidence type="ECO:0008006" key="2">
    <source>
        <dbReference type="Google" id="ProtNLM"/>
    </source>
</evidence>
<dbReference type="Gene3D" id="1.25.10.10">
    <property type="entry name" value="Leucine-rich Repeat Variant"/>
    <property type="match status" value="1"/>
</dbReference>
<name>S4RKL6_PETMA</name>